<dbReference type="EMBL" id="AP014704">
    <property type="protein sequence ID" value="BAQ47022.1"/>
    <property type="molecule type" value="Genomic_DNA"/>
</dbReference>
<dbReference type="PROSITE" id="PS51257">
    <property type="entry name" value="PROKAR_LIPOPROTEIN"/>
    <property type="match status" value="1"/>
</dbReference>
<reference evidence="2 3" key="1">
    <citation type="journal article" date="2015" name="Genome Announc.">
        <title>Complete Genome Sequence of Methylobacterium aquaticum Strain 22A, Isolated from Racomitrium japonicum Moss.</title>
        <authorList>
            <person name="Tani A."/>
            <person name="Ogura Y."/>
            <person name="Hayashi T."/>
            <person name="Kimbara K."/>
        </authorList>
    </citation>
    <scope>NUCLEOTIDE SEQUENCE [LARGE SCALE GENOMIC DNA]</scope>
    <source>
        <strain evidence="2 3">MA-22A</strain>
    </source>
</reference>
<dbReference type="AlphaFoldDB" id="A0A0C6FIX6"/>
<gene>
    <name evidence="2" type="ORF">Maq22A_c19830</name>
</gene>
<reference evidence="3" key="2">
    <citation type="submission" date="2015-01" db="EMBL/GenBank/DDBJ databases">
        <title>Complete genome sequence of Methylobacterium aquaticum strain 22A.</title>
        <authorList>
            <person name="Tani A."/>
            <person name="Ogura Y."/>
            <person name="Hayashi T."/>
        </authorList>
    </citation>
    <scope>NUCLEOTIDE SEQUENCE [LARGE SCALE GENOMIC DNA]</scope>
    <source>
        <strain evidence="3">MA-22A</strain>
    </source>
</reference>
<dbReference type="Proteomes" id="UP000061432">
    <property type="component" value="Chromosome"/>
</dbReference>
<proteinExistence type="predicted"/>
<name>A0A0C6FIX6_9HYPH</name>
<feature type="compositionally biased region" description="Pro residues" evidence="1">
    <location>
        <begin position="73"/>
        <end position="83"/>
    </location>
</feature>
<evidence type="ECO:0000256" key="1">
    <source>
        <dbReference type="SAM" id="MobiDB-lite"/>
    </source>
</evidence>
<feature type="region of interest" description="Disordered" evidence="1">
    <location>
        <begin position="69"/>
        <end position="88"/>
    </location>
</feature>
<evidence type="ECO:0000313" key="2">
    <source>
        <dbReference type="EMBL" id="BAQ47022.1"/>
    </source>
</evidence>
<dbReference type="KEGG" id="maqu:Maq22A_c19830"/>
<organism evidence="2 3">
    <name type="scientific">Methylobacterium aquaticum</name>
    <dbReference type="NCBI Taxonomy" id="270351"/>
    <lineage>
        <taxon>Bacteria</taxon>
        <taxon>Pseudomonadati</taxon>
        <taxon>Pseudomonadota</taxon>
        <taxon>Alphaproteobacteria</taxon>
        <taxon>Hyphomicrobiales</taxon>
        <taxon>Methylobacteriaceae</taxon>
        <taxon>Methylobacterium</taxon>
    </lineage>
</organism>
<protein>
    <submittedName>
        <fullName evidence="2">Uncharacterized protein</fullName>
    </submittedName>
</protein>
<dbReference type="STRING" id="270351.Maq22A_c19830"/>
<accession>A0A0C6FIX6</accession>
<evidence type="ECO:0000313" key="3">
    <source>
        <dbReference type="Proteomes" id="UP000061432"/>
    </source>
</evidence>
<sequence length="108" mass="11487">MRREDRRREAGDRGRVGRAILTIVILASSATAACTRLLGCMVPGTGRLDSVRRAVGAVMPERAMAWLCGARPRSPPTGMPTPPGERADRTAAPVTFIFPSCGIRSPGN</sequence>